<feature type="transmembrane region" description="Helical" evidence="1">
    <location>
        <begin position="81"/>
        <end position="99"/>
    </location>
</feature>
<accession>A0A2A9EGL7</accession>
<protein>
    <recommendedName>
        <fullName evidence="4">Dolichyl-phosphate-mannose-protein mannosyltransferase</fullName>
    </recommendedName>
</protein>
<dbReference type="EMBL" id="PDJH01000001">
    <property type="protein sequence ID" value="PFG37382.1"/>
    <property type="molecule type" value="Genomic_DNA"/>
</dbReference>
<evidence type="ECO:0000313" key="2">
    <source>
        <dbReference type="EMBL" id="PFG37382.1"/>
    </source>
</evidence>
<reference evidence="2 3" key="1">
    <citation type="submission" date="2017-10" db="EMBL/GenBank/DDBJ databases">
        <title>Sequencing the genomes of 1000 actinobacteria strains.</title>
        <authorList>
            <person name="Klenk H.-P."/>
        </authorList>
    </citation>
    <scope>NUCLEOTIDE SEQUENCE [LARGE SCALE GENOMIC DNA]</scope>
    <source>
        <strain evidence="2 3">DSM 21574</strain>
    </source>
</reference>
<keyword evidence="1" id="KW-0812">Transmembrane</keyword>
<name>A0A2A9EGL7_9MICO</name>
<comment type="caution">
    <text evidence="2">The sequence shown here is derived from an EMBL/GenBank/DDBJ whole genome shotgun (WGS) entry which is preliminary data.</text>
</comment>
<keyword evidence="1" id="KW-0472">Membrane</keyword>
<evidence type="ECO:0000313" key="3">
    <source>
        <dbReference type="Proteomes" id="UP000221394"/>
    </source>
</evidence>
<evidence type="ECO:0000256" key="1">
    <source>
        <dbReference type="SAM" id="Phobius"/>
    </source>
</evidence>
<dbReference type="OrthoDB" id="9812433at2"/>
<gene>
    <name evidence="2" type="ORF">ATL41_2141</name>
</gene>
<keyword evidence="1" id="KW-1133">Transmembrane helix</keyword>
<feature type="transmembrane region" description="Helical" evidence="1">
    <location>
        <begin position="15"/>
        <end position="34"/>
    </location>
</feature>
<organism evidence="2 3">
    <name type="scientific">Flavimobilis soli</name>
    <dbReference type="NCBI Taxonomy" id="442709"/>
    <lineage>
        <taxon>Bacteria</taxon>
        <taxon>Bacillati</taxon>
        <taxon>Actinomycetota</taxon>
        <taxon>Actinomycetes</taxon>
        <taxon>Micrococcales</taxon>
        <taxon>Jonesiaceae</taxon>
        <taxon>Flavimobilis</taxon>
    </lineage>
</organism>
<sequence>MKIGLRVARISPRDLIQWFCITETVLLGFVLVLLRDDVLPPRFLADGLLIGEIARGRAQADDSYVNVAMVYRFLGLGTRPLLAYTVGYSLAVFAIFLAWRRSKVDARTWQGVAIICSAVLLAAVYLGYYSKDVFVTPIAIAALVLPIGRWSNAALLALMVAYGYWFRQYWLVVAAVFLVLIFVLRRFRPRSLPAWGMAGSAGLSLAVFVVLDASANSFRSSVNAGRVAEDVGTRIDPFVNLVEPLGGVVNNVLTYWALILPVPVLFRGGIYYFAIALFIAFIWIVLYRAVRHLEVGEDPLVVRCVGLSVALLVTQSLFEPDYGSALRHLTPMLPLVACAVWRGQGARVSISGDFGIDRRVVAEQEQGQKEFGLSTA</sequence>
<feature type="transmembrane region" description="Helical" evidence="1">
    <location>
        <begin position="168"/>
        <end position="185"/>
    </location>
</feature>
<dbReference type="Proteomes" id="UP000221394">
    <property type="component" value="Unassembled WGS sequence"/>
</dbReference>
<feature type="transmembrane region" description="Helical" evidence="1">
    <location>
        <begin position="192"/>
        <end position="211"/>
    </location>
</feature>
<feature type="transmembrane region" description="Helical" evidence="1">
    <location>
        <begin position="111"/>
        <end position="128"/>
    </location>
</feature>
<keyword evidence="3" id="KW-1185">Reference proteome</keyword>
<proteinExistence type="predicted"/>
<dbReference type="RefSeq" id="WP_098458438.1">
    <property type="nucleotide sequence ID" value="NZ_PDJH01000001.1"/>
</dbReference>
<dbReference type="AlphaFoldDB" id="A0A2A9EGL7"/>
<evidence type="ECO:0008006" key="4">
    <source>
        <dbReference type="Google" id="ProtNLM"/>
    </source>
</evidence>
<feature type="transmembrane region" description="Helical" evidence="1">
    <location>
        <begin position="270"/>
        <end position="288"/>
    </location>
</feature>